<reference evidence="3 4" key="1">
    <citation type="submission" date="2016-01" db="EMBL/GenBank/DDBJ databases">
        <title>The new phylogeny of the genus Mycobacterium.</title>
        <authorList>
            <person name="Tarcisio F."/>
            <person name="Conor M."/>
            <person name="Antonella G."/>
            <person name="Elisabetta G."/>
            <person name="Giulia F.S."/>
            <person name="Sara T."/>
            <person name="Anna F."/>
            <person name="Clotilde B."/>
            <person name="Roberto B."/>
            <person name="Veronica D.S."/>
            <person name="Fabio R."/>
            <person name="Monica P."/>
            <person name="Olivier J."/>
            <person name="Enrico T."/>
            <person name="Nicola S."/>
        </authorList>
    </citation>
    <scope>NUCLEOTIDE SEQUENCE [LARGE SCALE GENOMIC DNA]</scope>
    <source>
        <strain evidence="3 4">DSM 45541</strain>
    </source>
</reference>
<comment type="caution">
    <text evidence="3">The sequence shown here is derived from an EMBL/GenBank/DDBJ whole genome shotgun (WGS) entry which is preliminary data.</text>
</comment>
<dbReference type="PANTHER" id="PTHR47515:SF1">
    <property type="entry name" value="BLR2054 PROTEIN"/>
    <property type="match status" value="1"/>
</dbReference>
<dbReference type="Proteomes" id="UP000193622">
    <property type="component" value="Unassembled WGS sequence"/>
</dbReference>
<comment type="function">
    <text evidence="1">Involved in the transposition of the insertion sequence.</text>
</comment>
<dbReference type="GO" id="GO:0015074">
    <property type="term" value="P:DNA integration"/>
    <property type="evidence" value="ECO:0007669"/>
    <property type="project" value="InterPro"/>
</dbReference>
<dbReference type="NCBIfam" id="NF033516">
    <property type="entry name" value="transpos_IS3"/>
    <property type="match status" value="1"/>
</dbReference>
<dbReference type="Pfam" id="PF13276">
    <property type="entry name" value="HTH_21"/>
    <property type="match status" value="1"/>
</dbReference>
<dbReference type="GO" id="GO:0003676">
    <property type="term" value="F:nucleic acid binding"/>
    <property type="evidence" value="ECO:0007669"/>
    <property type="project" value="InterPro"/>
</dbReference>
<dbReference type="SUPFAM" id="SSF53098">
    <property type="entry name" value="Ribonuclease H-like"/>
    <property type="match status" value="1"/>
</dbReference>
<dbReference type="InterPro" id="IPR001584">
    <property type="entry name" value="Integrase_cat-core"/>
</dbReference>
<dbReference type="InterPro" id="IPR048020">
    <property type="entry name" value="Transpos_IS3"/>
</dbReference>
<evidence type="ECO:0000313" key="4">
    <source>
        <dbReference type="Proteomes" id="UP000193622"/>
    </source>
</evidence>
<dbReference type="Pfam" id="PF13683">
    <property type="entry name" value="rve_3"/>
    <property type="match status" value="1"/>
</dbReference>
<organism evidence="3 4">
    <name type="scientific">Mycolicibacterium iranicum</name>
    <name type="common">Mycobacterium iranicum</name>
    <dbReference type="NCBI Taxonomy" id="912594"/>
    <lineage>
        <taxon>Bacteria</taxon>
        <taxon>Bacillati</taxon>
        <taxon>Actinomycetota</taxon>
        <taxon>Actinomycetes</taxon>
        <taxon>Mycobacteriales</taxon>
        <taxon>Mycobacteriaceae</taxon>
        <taxon>Mycolicibacterium</taxon>
    </lineage>
</organism>
<dbReference type="Pfam" id="PF00665">
    <property type="entry name" value="rve"/>
    <property type="match status" value="1"/>
</dbReference>
<dbReference type="InterPro" id="IPR012337">
    <property type="entry name" value="RNaseH-like_sf"/>
</dbReference>
<evidence type="ECO:0000313" key="3">
    <source>
        <dbReference type="EMBL" id="ORV91754.1"/>
    </source>
</evidence>
<dbReference type="PANTHER" id="PTHR47515">
    <property type="entry name" value="LOW CALCIUM RESPONSE LOCUS PROTEIN T"/>
    <property type="match status" value="1"/>
</dbReference>
<proteinExistence type="predicted"/>
<dbReference type="InterPro" id="IPR025948">
    <property type="entry name" value="HTH-like_dom"/>
</dbReference>
<dbReference type="AlphaFoldDB" id="A0A1X1WYR7"/>
<accession>A0A1X1WYR7</accession>
<dbReference type="Gene3D" id="3.30.420.10">
    <property type="entry name" value="Ribonuclease H-like superfamily/Ribonuclease H"/>
    <property type="match status" value="1"/>
</dbReference>
<dbReference type="PROSITE" id="PS50994">
    <property type="entry name" value="INTEGRASE"/>
    <property type="match status" value="1"/>
</dbReference>
<dbReference type="EMBL" id="LQPC01000014">
    <property type="protein sequence ID" value="ORV91754.1"/>
    <property type="molecule type" value="Genomic_DNA"/>
</dbReference>
<evidence type="ECO:0000259" key="2">
    <source>
        <dbReference type="PROSITE" id="PS50994"/>
    </source>
</evidence>
<dbReference type="InterPro" id="IPR036397">
    <property type="entry name" value="RNaseH_sf"/>
</dbReference>
<protein>
    <submittedName>
        <fullName evidence="3">Integrase</fullName>
    </submittedName>
</protein>
<evidence type="ECO:0000256" key="1">
    <source>
        <dbReference type="ARBA" id="ARBA00002286"/>
    </source>
</evidence>
<sequence>MLKATLSMSERLACKAVGLARSTYRRLPLAQTPDDPDAEMRAWLRAYATKHPCHGFRRAWAALRFDERREVNKKKIHRLWREEGLQVRAPSPRKRAGISSVPPVVADAPKVVWAIDFQFDSTVDGNAIKIASMVDEHTRESLMNLVERSITGERLVEELKKVFAAHGGPPEVLRLDDGPEMVSQALQRFCENKTGMVYIPPGCPWDNGYIESLNNRLRKECLNRNYWNTLFEARVVIGDFKHEHNHRHRHSALGYRTPAEYAAACRCAHTPVACSIN</sequence>
<feature type="domain" description="Integrase catalytic" evidence="2">
    <location>
        <begin position="105"/>
        <end position="266"/>
    </location>
</feature>
<name>A0A1X1WYR7_MYCIR</name>
<gene>
    <name evidence="3" type="ORF">AWC12_03485</name>
</gene>